<keyword evidence="2" id="KW-1133">Transmembrane helix</keyword>
<evidence type="ECO:0000313" key="3">
    <source>
        <dbReference type="EMBL" id="TLD95405.1"/>
    </source>
</evidence>
<comment type="caution">
    <text evidence="3">The sequence shown here is derived from an EMBL/GenBank/DDBJ whole genome shotgun (WGS) entry which is preliminary data.</text>
</comment>
<evidence type="ECO:0000256" key="1">
    <source>
        <dbReference type="SAM" id="MobiDB-lite"/>
    </source>
</evidence>
<evidence type="ECO:0000313" key="4">
    <source>
        <dbReference type="Proteomes" id="UP000029733"/>
    </source>
</evidence>
<keyword evidence="2" id="KW-0472">Membrane</keyword>
<proteinExistence type="predicted"/>
<protein>
    <submittedName>
        <fullName evidence="3">Uncharacterized protein</fullName>
    </submittedName>
</protein>
<feature type="region of interest" description="Disordered" evidence="1">
    <location>
        <begin position="84"/>
        <end position="107"/>
    </location>
</feature>
<feature type="transmembrane region" description="Helical" evidence="2">
    <location>
        <begin position="6"/>
        <end position="25"/>
    </location>
</feature>
<dbReference type="RefSeq" id="WP_034354037.1">
    <property type="nucleotide sequence ID" value="NZ_JRPR02000009.1"/>
</dbReference>
<evidence type="ECO:0000256" key="2">
    <source>
        <dbReference type="SAM" id="Phobius"/>
    </source>
</evidence>
<keyword evidence="2" id="KW-0812">Transmembrane</keyword>
<keyword evidence="4" id="KW-1185">Reference proteome</keyword>
<reference evidence="3 4" key="1">
    <citation type="journal article" date="2014" name="Genome Announc.">
        <title>Draft genome sequences of eight enterohepatic helicobacter species isolated from both laboratory and wild rodents.</title>
        <authorList>
            <person name="Sheh A."/>
            <person name="Shen Z."/>
            <person name="Fox J.G."/>
        </authorList>
    </citation>
    <scope>NUCLEOTIDE SEQUENCE [LARGE SCALE GENOMIC DNA]</scope>
    <source>
        <strain evidence="3 4">MIT 09-6949</strain>
    </source>
</reference>
<gene>
    <name evidence="3" type="ORF">LS71_008335</name>
</gene>
<name>A0A4U8T775_9HELI</name>
<sequence length="107" mass="12572">MKKNLTIGLVAVVVIAVAVVASLYINPEGKLEREYEAYRLEQIELNFKANKAFQSGDYNTYNELKSQLNKLEQKNEHLHQYMREHQRKFEDSPAVKQRWSELEKSSK</sequence>
<organism evidence="3 4">
    <name type="scientific">Helicobacter jaachi</name>
    <dbReference type="NCBI Taxonomy" id="1677920"/>
    <lineage>
        <taxon>Bacteria</taxon>
        <taxon>Pseudomonadati</taxon>
        <taxon>Campylobacterota</taxon>
        <taxon>Epsilonproteobacteria</taxon>
        <taxon>Campylobacterales</taxon>
        <taxon>Helicobacteraceae</taxon>
        <taxon>Helicobacter</taxon>
    </lineage>
</organism>
<dbReference type="Proteomes" id="UP000029733">
    <property type="component" value="Unassembled WGS sequence"/>
</dbReference>
<dbReference type="AlphaFoldDB" id="A0A4U8T775"/>
<dbReference type="EMBL" id="JRPR02000009">
    <property type="protein sequence ID" value="TLD95405.1"/>
    <property type="molecule type" value="Genomic_DNA"/>
</dbReference>
<accession>A0A4U8T775</accession>